<protein>
    <recommendedName>
        <fullName evidence="8">Major facilitator superfamily (MFS) profile domain-containing protein</fullName>
    </recommendedName>
</protein>
<dbReference type="SUPFAM" id="SSF103473">
    <property type="entry name" value="MFS general substrate transporter"/>
    <property type="match status" value="1"/>
</dbReference>
<dbReference type="InterPro" id="IPR050360">
    <property type="entry name" value="MFS_Sugar_Transporters"/>
</dbReference>
<dbReference type="GO" id="GO:0005351">
    <property type="term" value="F:carbohydrate:proton symporter activity"/>
    <property type="evidence" value="ECO:0007669"/>
    <property type="project" value="TreeGrafter"/>
</dbReference>
<keyword evidence="4 7" id="KW-0812">Transmembrane</keyword>
<feature type="non-terminal residue" evidence="9">
    <location>
        <position position="1"/>
    </location>
</feature>
<feature type="transmembrane region" description="Helical" evidence="7">
    <location>
        <begin position="129"/>
        <end position="148"/>
    </location>
</feature>
<evidence type="ECO:0000256" key="6">
    <source>
        <dbReference type="ARBA" id="ARBA00023136"/>
    </source>
</evidence>
<gene>
    <name evidence="9" type="ORF">B7463_g3393</name>
</gene>
<feature type="transmembrane region" description="Helical" evidence="7">
    <location>
        <begin position="71"/>
        <end position="90"/>
    </location>
</feature>
<accession>A0A3E2HHS0</accession>
<proteinExistence type="inferred from homology"/>
<keyword evidence="5 7" id="KW-1133">Transmembrane helix</keyword>
<feature type="transmembrane region" description="Helical" evidence="7">
    <location>
        <begin position="436"/>
        <end position="454"/>
    </location>
</feature>
<reference evidence="9 10" key="1">
    <citation type="submission" date="2018-05" db="EMBL/GenBank/DDBJ databases">
        <title>Draft genome sequence of Scytalidium lignicola DSM 105466, a ubiquitous saprotrophic fungus.</title>
        <authorList>
            <person name="Buettner E."/>
            <person name="Gebauer A.M."/>
            <person name="Hofrichter M."/>
            <person name="Liers C."/>
            <person name="Kellner H."/>
        </authorList>
    </citation>
    <scope>NUCLEOTIDE SEQUENCE [LARGE SCALE GENOMIC DNA]</scope>
    <source>
        <strain evidence="9 10">DSM 105466</strain>
    </source>
</reference>
<dbReference type="GO" id="GO:0016020">
    <property type="term" value="C:membrane"/>
    <property type="evidence" value="ECO:0007669"/>
    <property type="project" value="UniProtKB-SubCell"/>
</dbReference>
<sequence>MSLCCAIAFTMYGYDAGVLGGVQATKPFLDAIGNPTGKYVIPMVASSYTLAAAFCSLAVMAIGMPVGRRRCIMLGDGFVIVGAIIQASSFSVPQIIVGRIICGTGIGFISCTVPTYMSEMSITEKQRGPEVGVQVIWLLHGIAFAYWLDFGFTRLNSQVSWRFPIGFQAFFAMISLVGMSLLPDTPRWYYAGGREEEGDAILARLHAKTIEHPDVQAQKLQIMRAIKLEEQNENKFRYLDLIWDRSELRAGRRIRIAFLLMVFQNMMGMLVYPLLNPPVLSQYLKIGVNLMVYYATVILSNIGLSSFESSLLAAVMETCFALGTWPFPWTIEIFGRRKIMLWGAAASGLTMLIFIIMIGLPHQTKATQWTGVACVIAWMFIFGYSWNGAPWVYGPEIAPLKNRHLGGAAQAFGEWSFSFIMVFAGGIAIENVGWSIWIWQLVASILVIPFIYFYCPETTGKSLEEIDLLFATDKVRERILASQMWQHPEEKSGVLELEVLEQEIENSQIGKH</sequence>
<dbReference type="OrthoDB" id="6133115at2759"/>
<keyword evidence="6 7" id="KW-0472">Membrane</keyword>
<feature type="transmembrane region" description="Helical" evidence="7">
    <location>
        <begin position="160"/>
        <end position="182"/>
    </location>
</feature>
<evidence type="ECO:0000256" key="5">
    <source>
        <dbReference type="ARBA" id="ARBA00022989"/>
    </source>
</evidence>
<feature type="non-terminal residue" evidence="9">
    <location>
        <position position="512"/>
    </location>
</feature>
<feature type="transmembrane region" description="Helical" evidence="7">
    <location>
        <begin position="96"/>
        <end position="117"/>
    </location>
</feature>
<evidence type="ECO:0000256" key="2">
    <source>
        <dbReference type="ARBA" id="ARBA00010992"/>
    </source>
</evidence>
<feature type="transmembrane region" description="Helical" evidence="7">
    <location>
        <begin position="286"/>
        <end position="304"/>
    </location>
</feature>
<feature type="transmembrane region" description="Helical" evidence="7">
    <location>
        <begin position="407"/>
        <end position="429"/>
    </location>
</feature>
<evidence type="ECO:0000313" key="9">
    <source>
        <dbReference type="EMBL" id="RFU32976.1"/>
    </source>
</evidence>
<evidence type="ECO:0000259" key="8">
    <source>
        <dbReference type="PROSITE" id="PS50850"/>
    </source>
</evidence>
<dbReference type="PANTHER" id="PTHR48022">
    <property type="entry name" value="PLASTIDIC GLUCOSE TRANSPORTER 4"/>
    <property type="match status" value="1"/>
</dbReference>
<dbReference type="EMBL" id="NCSJ02000044">
    <property type="protein sequence ID" value="RFU32976.1"/>
    <property type="molecule type" value="Genomic_DNA"/>
</dbReference>
<feature type="transmembrane region" description="Helical" evidence="7">
    <location>
        <begin position="254"/>
        <end position="274"/>
    </location>
</feature>
<dbReference type="PROSITE" id="PS50850">
    <property type="entry name" value="MFS"/>
    <property type="match status" value="1"/>
</dbReference>
<dbReference type="PANTHER" id="PTHR48022:SF28">
    <property type="entry name" value="MAJOR FACILITATOR SUPERFAMILY (MFS) PROFILE DOMAIN-CONTAINING PROTEIN-RELATED"/>
    <property type="match status" value="1"/>
</dbReference>
<evidence type="ECO:0000256" key="7">
    <source>
        <dbReference type="SAM" id="Phobius"/>
    </source>
</evidence>
<dbReference type="InterPro" id="IPR020846">
    <property type="entry name" value="MFS_dom"/>
</dbReference>
<keyword evidence="3" id="KW-0813">Transport</keyword>
<dbReference type="Proteomes" id="UP000258309">
    <property type="component" value="Unassembled WGS sequence"/>
</dbReference>
<dbReference type="Gene3D" id="1.20.1250.20">
    <property type="entry name" value="MFS general substrate transporter like domains"/>
    <property type="match status" value="1"/>
</dbReference>
<organism evidence="9 10">
    <name type="scientific">Scytalidium lignicola</name>
    <name type="common">Hyphomycete</name>
    <dbReference type="NCBI Taxonomy" id="5539"/>
    <lineage>
        <taxon>Eukaryota</taxon>
        <taxon>Fungi</taxon>
        <taxon>Dikarya</taxon>
        <taxon>Ascomycota</taxon>
        <taxon>Pezizomycotina</taxon>
        <taxon>Leotiomycetes</taxon>
        <taxon>Leotiomycetes incertae sedis</taxon>
        <taxon>Scytalidium</taxon>
    </lineage>
</organism>
<dbReference type="PRINTS" id="PR00171">
    <property type="entry name" value="SUGRTRNSPORT"/>
</dbReference>
<feature type="transmembrane region" description="Helical" evidence="7">
    <location>
        <begin position="369"/>
        <end position="387"/>
    </location>
</feature>
<name>A0A3E2HHS0_SCYLI</name>
<dbReference type="InterPro" id="IPR005828">
    <property type="entry name" value="MFS_sugar_transport-like"/>
</dbReference>
<dbReference type="InterPro" id="IPR036259">
    <property type="entry name" value="MFS_trans_sf"/>
</dbReference>
<dbReference type="InterPro" id="IPR003663">
    <property type="entry name" value="Sugar/inositol_transpt"/>
</dbReference>
<feature type="transmembrane region" description="Helical" evidence="7">
    <location>
        <begin position="339"/>
        <end position="360"/>
    </location>
</feature>
<comment type="caution">
    <text evidence="9">The sequence shown here is derived from an EMBL/GenBank/DDBJ whole genome shotgun (WGS) entry which is preliminary data.</text>
</comment>
<comment type="subcellular location">
    <subcellularLocation>
        <location evidence="1">Membrane</location>
        <topology evidence="1">Multi-pass membrane protein</topology>
    </subcellularLocation>
</comment>
<keyword evidence="10" id="KW-1185">Reference proteome</keyword>
<evidence type="ECO:0000256" key="3">
    <source>
        <dbReference type="ARBA" id="ARBA00022448"/>
    </source>
</evidence>
<feature type="domain" description="Major facilitator superfamily (MFS) profile" evidence="8">
    <location>
        <begin position="1"/>
        <end position="459"/>
    </location>
</feature>
<evidence type="ECO:0000313" key="10">
    <source>
        <dbReference type="Proteomes" id="UP000258309"/>
    </source>
</evidence>
<dbReference type="AlphaFoldDB" id="A0A3E2HHS0"/>
<comment type="similarity">
    <text evidence="2">Belongs to the major facilitator superfamily. Sugar transporter (TC 2.A.1.1) family.</text>
</comment>
<evidence type="ECO:0000256" key="1">
    <source>
        <dbReference type="ARBA" id="ARBA00004141"/>
    </source>
</evidence>
<dbReference type="Pfam" id="PF00083">
    <property type="entry name" value="Sugar_tr"/>
    <property type="match status" value="2"/>
</dbReference>
<evidence type="ECO:0000256" key="4">
    <source>
        <dbReference type="ARBA" id="ARBA00022692"/>
    </source>
</evidence>
<feature type="transmembrane region" description="Helical" evidence="7">
    <location>
        <begin position="39"/>
        <end position="59"/>
    </location>
</feature>